<dbReference type="EMBL" id="GBXM01066120">
    <property type="protein sequence ID" value="JAH42457.1"/>
    <property type="molecule type" value="Transcribed_RNA"/>
</dbReference>
<evidence type="ECO:0000313" key="1">
    <source>
        <dbReference type="EMBL" id="JAH42457.1"/>
    </source>
</evidence>
<name>A0A0E9SMJ8_ANGAN</name>
<sequence length="48" mass="5299">MISDSPSGLHKTPLNFIKAIGVKLTLVNFCVNSSDNNNIKLRFPLRGK</sequence>
<dbReference type="AlphaFoldDB" id="A0A0E9SMJ8"/>
<organism evidence="1">
    <name type="scientific">Anguilla anguilla</name>
    <name type="common">European freshwater eel</name>
    <name type="synonym">Muraena anguilla</name>
    <dbReference type="NCBI Taxonomy" id="7936"/>
    <lineage>
        <taxon>Eukaryota</taxon>
        <taxon>Metazoa</taxon>
        <taxon>Chordata</taxon>
        <taxon>Craniata</taxon>
        <taxon>Vertebrata</taxon>
        <taxon>Euteleostomi</taxon>
        <taxon>Actinopterygii</taxon>
        <taxon>Neopterygii</taxon>
        <taxon>Teleostei</taxon>
        <taxon>Anguilliformes</taxon>
        <taxon>Anguillidae</taxon>
        <taxon>Anguilla</taxon>
    </lineage>
</organism>
<accession>A0A0E9SMJ8</accession>
<reference evidence="1" key="1">
    <citation type="submission" date="2014-11" db="EMBL/GenBank/DDBJ databases">
        <authorList>
            <person name="Amaro Gonzalez C."/>
        </authorList>
    </citation>
    <scope>NUCLEOTIDE SEQUENCE</scope>
</reference>
<protein>
    <submittedName>
        <fullName evidence="1">Uncharacterized protein</fullName>
    </submittedName>
</protein>
<reference evidence="1" key="2">
    <citation type="journal article" date="2015" name="Fish Shellfish Immunol.">
        <title>Early steps in the European eel (Anguilla anguilla)-Vibrio vulnificus interaction in the gills: Role of the RtxA13 toxin.</title>
        <authorList>
            <person name="Callol A."/>
            <person name="Pajuelo D."/>
            <person name="Ebbesson L."/>
            <person name="Teles M."/>
            <person name="MacKenzie S."/>
            <person name="Amaro C."/>
        </authorList>
    </citation>
    <scope>NUCLEOTIDE SEQUENCE</scope>
</reference>
<proteinExistence type="predicted"/>